<name>A0A3D8HHM7_9BACT</name>
<reference evidence="1 4" key="2">
    <citation type="submission" date="2020-08" db="EMBL/GenBank/DDBJ databases">
        <title>Genome public.</title>
        <authorList>
            <person name="Liu C."/>
            <person name="Sun Q."/>
        </authorList>
    </citation>
    <scope>NUCLEOTIDE SEQUENCE [LARGE SCALE GENOMIC DNA]</scope>
    <source>
        <strain evidence="1 4">426_9</strain>
    </source>
</reference>
<protein>
    <submittedName>
        <fullName evidence="2">TIGR02757 family protein</fullName>
    </submittedName>
</protein>
<dbReference type="RefSeq" id="WP_115498446.1">
    <property type="nucleotide sequence ID" value="NZ_JACRTI010000006.1"/>
</dbReference>
<gene>
    <name evidence="2" type="ORF">DWU89_04300</name>
    <name evidence="1" type="ORF">H8784_04235</name>
</gene>
<reference evidence="2 3" key="1">
    <citation type="submission" date="2018-07" db="EMBL/GenBank/DDBJ databases">
        <title>Parabacteroides acidifaciens nov. sp., isolated from human feces.</title>
        <authorList>
            <person name="Wang Y.J."/>
        </authorList>
    </citation>
    <scope>NUCLEOTIDE SEQUENCE [LARGE SCALE GENOMIC DNA]</scope>
    <source>
        <strain evidence="2 3">426-9</strain>
    </source>
</reference>
<dbReference type="EMBL" id="QREV01000006">
    <property type="protein sequence ID" value="RDU50408.1"/>
    <property type="molecule type" value="Genomic_DNA"/>
</dbReference>
<comment type="caution">
    <text evidence="2">The sequence shown here is derived from an EMBL/GenBank/DDBJ whole genome shotgun (WGS) entry which is preliminary data.</text>
</comment>
<keyword evidence="4" id="KW-1185">Reference proteome</keyword>
<dbReference type="Proteomes" id="UP000629596">
    <property type="component" value="Unassembled WGS sequence"/>
</dbReference>
<accession>A0A3D8HHM7</accession>
<evidence type="ECO:0000313" key="3">
    <source>
        <dbReference type="Proteomes" id="UP000256321"/>
    </source>
</evidence>
<dbReference type="Pfam" id="PF09674">
    <property type="entry name" value="DUF2400"/>
    <property type="match status" value="1"/>
</dbReference>
<dbReference type="NCBIfam" id="TIGR02757">
    <property type="entry name" value="TIGR02757 family protein"/>
    <property type="match status" value="1"/>
</dbReference>
<evidence type="ECO:0000313" key="1">
    <source>
        <dbReference type="EMBL" id="MBC8600927.1"/>
    </source>
</evidence>
<evidence type="ECO:0000313" key="4">
    <source>
        <dbReference type="Proteomes" id="UP000629596"/>
    </source>
</evidence>
<dbReference type="InterPro" id="IPR014127">
    <property type="entry name" value="CHP02757"/>
</dbReference>
<dbReference type="AlphaFoldDB" id="A0A3D8HHM7"/>
<proteinExistence type="predicted"/>
<dbReference type="EMBL" id="JACRTI010000006">
    <property type="protein sequence ID" value="MBC8600927.1"/>
    <property type="molecule type" value="Genomic_DNA"/>
</dbReference>
<evidence type="ECO:0000313" key="2">
    <source>
        <dbReference type="EMBL" id="RDU50408.1"/>
    </source>
</evidence>
<dbReference type="Proteomes" id="UP000256321">
    <property type="component" value="Unassembled WGS sequence"/>
</dbReference>
<organism evidence="2 3">
    <name type="scientific">Parabacteroides acidifaciens</name>
    <dbReference type="NCBI Taxonomy" id="2290935"/>
    <lineage>
        <taxon>Bacteria</taxon>
        <taxon>Pseudomonadati</taxon>
        <taxon>Bacteroidota</taxon>
        <taxon>Bacteroidia</taxon>
        <taxon>Bacteroidales</taxon>
        <taxon>Tannerellaceae</taxon>
        <taxon>Parabacteroides</taxon>
    </lineage>
</organism>
<sequence length="248" mass="28467">MDKQTEKRLKEWAGTYNVKSFIPDDPVQFPHRYTEKQDIEISAFITSWISYGRRELILRKAGWLHDRMGGSPYEWIVSGRYKELVSEVPAGKRDTFYRFYTHSDLRDLCDRLNAIYGEYDSLEDALAASPHPNPVMKLQDLFSGINGIPVMNGSSACKRLAMFLRWMIRTDGIVDFGIWKTAFHPRQLIIPLDTHVHQISLELGLTAQRTATLKTALEITEALACIFPDDPCLGDFALFGYDINKKKE</sequence>